<comment type="caution">
    <text evidence="1">The sequence shown here is derived from an EMBL/GenBank/DDBJ whole genome shotgun (WGS) entry which is preliminary data.</text>
</comment>
<reference evidence="1" key="1">
    <citation type="journal article" date="2014" name="Front. Microbiol.">
        <title>High frequency of phylogenetically diverse reductive dehalogenase-homologous genes in deep subseafloor sedimentary metagenomes.</title>
        <authorList>
            <person name="Kawai M."/>
            <person name="Futagami T."/>
            <person name="Toyoda A."/>
            <person name="Takaki Y."/>
            <person name="Nishi S."/>
            <person name="Hori S."/>
            <person name="Arai W."/>
            <person name="Tsubouchi T."/>
            <person name="Morono Y."/>
            <person name="Uchiyama I."/>
            <person name="Ito T."/>
            <person name="Fujiyama A."/>
            <person name="Inagaki F."/>
            <person name="Takami H."/>
        </authorList>
    </citation>
    <scope>NUCLEOTIDE SEQUENCE</scope>
    <source>
        <strain evidence="1">Expedition CK06-06</strain>
    </source>
</reference>
<accession>X1JI83</accession>
<dbReference type="Gene3D" id="3.40.50.10860">
    <property type="entry name" value="Leucine Dehydrogenase, chain A, domain 1"/>
    <property type="match status" value="1"/>
</dbReference>
<name>X1JI83_9ZZZZ</name>
<dbReference type="InterPro" id="IPR046346">
    <property type="entry name" value="Aminoacid_DH-like_N_sf"/>
</dbReference>
<protein>
    <recommendedName>
        <fullName evidence="2">Leucine dehydrogenase</fullName>
    </recommendedName>
</protein>
<sequence>MEIFEKMAQYDYEQIVFCHDPSVNLKAIIVIHDTTLGAAL</sequence>
<dbReference type="EMBL" id="BARU01040457">
    <property type="protein sequence ID" value="GAH77989.1"/>
    <property type="molecule type" value="Genomic_DNA"/>
</dbReference>
<proteinExistence type="predicted"/>
<evidence type="ECO:0000313" key="1">
    <source>
        <dbReference type="EMBL" id="GAH77989.1"/>
    </source>
</evidence>
<dbReference type="SUPFAM" id="SSF53223">
    <property type="entry name" value="Aminoacid dehydrogenase-like, N-terminal domain"/>
    <property type="match status" value="1"/>
</dbReference>
<organism evidence="1">
    <name type="scientific">marine sediment metagenome</name>
    <dbReference type="NCBI Taxonomy" id="412755"/>
    <lineage>
        <taxon>unclassified sequences</taxon>
        <taxon>metagenomes</taxon>
        <taxon>ecological metagenomes</taxon>
    </lineage>
</organism>
<feature type="non-terminal residue" evidence="1">
    <location>
        <position position="40"/>
    </location>
</feature>
<evidence type="ECO:0008006" key="2">
    <source>
        <dbReference type="Google" id="ProtNLM"/>
    </source>
</evidence>
<dbReference type="AlphaFoldDB" id="X1JI83"/>
<gene>
    <name evidence="1" type="ORF">S03H2_62545</name>
</gene>